<dbReference type="HOGENOM" id="CLU_027089_0_2_1"/>
<feature type="transmembrane region" description="Helical" evidence="8">
    <location>
        <begin position="349"/>
        <end position="370"/>
    </location>
</feature>
<evidence type="ECO:0000256" key="6">
    <source>
        <dbReference type="ARBA" id="ARBA00023065"/>
    </source>
</evidence>
<dbReference type="InParanoid" id="G8Y4T2"/>
<evidence type="ECO:0000256" key="3">
    <source>
        <dbReference type="ARBA" id="ARBA00022448"/>
    </source>
</evidence>
<protein>
    <submittedName>
        <fullName evidence="9">Piso0_005321 protein</fullName>
    </submittedName>
</protein>
<keyword evidence="10" id="KW-1185">Reference proteome</keyword>
<comment type="similarity">
    <text evidence="2 8">Belongs to the ZIP transporter (TC 2.A.5) family.</text>
</comment>
<feature type="transmembrane region" description="Helical" evidence="8">
    <location>
        <begin position="103"/>
        <end position="127"/>
    </location>
</feature>
<evidence type="ECO:0000256" key="5">
    <source>
        <dbReference type="ARBA" id="ARBA00022989"/>
    </source>
</evidence>
<dbReference type="GO" id="GO:0071578">
    <property type="term" value="P:zinc ion import across plasma membrane"/>
    <property type="evidence" value="ECO:0007669"/>
    <property type="project" value="TreeGrafter"/>
</dbReference>
<accession>G8Y4T2</accession>
<feature type="transmembrane region" description="Helical" evidence="8">
    <location>
        <begin position="61"/>
        <end position="83"/>
    </location>
</feature>
<keyword evidence="6 8" id="KW-0406">Ion transport</keyword>
<comment type="caution">
    <text evidence="8">Lacks conserved residue(s) required for the propagation of feature annotation.</text>
</comment>
<dbReference type="InterPro" id="IPR004698">
    <property type="entry name" value="Zn/Fe_permease_fun/pln"/>
</dbReference>
<dbReference type="Proteomes" id="UP000005222">
    <property type="component" value="Chromosome M"/>
</dbReference>
<keyword evidence="4 8" id="KW-0812">Transmembrane</keyword>
<evidence type="ECO:0000256" key="1">
    <source>
        <dbReference type="ARBA" id="ARBA00004141"/>
    </source>
</evidence>
<evidence type="ECO:0000256" key="8">
    <source>
        <dbReference type="RuleBase" id="RU362088"/>
    </source>
</evidence>
<dbReference type="OMA" id="CWVEGII"/>
<feature type="transmembrane region" description="Helical" evidence="8">
    <location>
        <begin position="30"/>
        <end position="49"/>
    </location>
</feature>
<proteinExistence type="inferred from homology"/>
<feature type="transmembrane region" description="Helical" evidence="8">
    <location>
        <begin position="276"/>
        <end position="296"/>
    </location>
</feature>
<organism evidence="9 10">
    <name type="scientific">Pichia sorbitophila (strain ATCC MYA-4447 / BCRC 22081 / CBS 7064 / NBRC 10061 / NRRL Y-12695)</name>
    <name type="common">Hybrid yeast</name>
    <dbReference type="NCBI Taxonomy" id="559304"/>
    <lineage>
        <taxon>Eukaryota</taxon>
        <taxon>Fungi</taxon>
        <taxon>Dikarya</taxon>
        <taxon>Ascomycota</taxon>
        <taxon>Saccharomycotina</taxon>
        <taxon>Pichiomycetes</taxon>
        <taxon>Debaryomycetaceae</taxon>
        <taxon>Millerozyma</taxon>
    </lineage>
</organism>
<dbReference type="FunCoup" id="G8Y4T2">
    <property type="interactions" value="840"/>
</dbReference>
<sequence length="371" mass="41222">MENIVMETLAKRDTCGADIEYDGSLWGARISSVFVVLAASGFGTFFPILSSRYSFIRMPWWCFYIAKYFGSGVIVATAFIHLLEPANDSLTEDCLGGTFAEYPWAYGIALMTLFVLFFCELVSYHYVDQKVTREFGEGETGNSHSHFGDESIYVKKEVDESKDSEDVDHKVGTESTQMPYPSHFSHANDHQDQEMLGTPMGKDDREQYLGQLLNVFVLEFGIIFHSVFVGLTLATAGEEFKTLYVVIVFHQMFEGLGLGTRIAATAWPKDKRWTPWLLALAYTLTTPIAIGIGLGVRSSYPPGSRRALITNGCFDSISAGILIYTGLVELMAHEFLFSSEFKGPGGFKLMIIAYFIVCLGAGLMALLGRWA</sequence>
<dbReference type="GO" id="GO:0000007">
    <property type="term" value="F:low-affinity zinc ion transmembrane transporter activity"/>
    <property type="evidence" value="ECO:0007669"/>
    <property type="project" value="TreeGrafter"/>
</dbReference>
<dbReference type="STRING" id="559304.G8Y4T2"/>
<comment type="subcellular location">
    <subcellularLocation>
        <location evidence="1 8">Membrane</location>
        <topology evidence="1 8">Multi-pass membrane protein</topology>
    </subcellularLocation>
</comment>
<feature type="transmembrane region" description="Helical" evidence="8">
    <location>
        <begin position="316"/>
        <end position="337"/>
    </location>
</feature>
<dbReference type="eggNOG" id="KOG1558">
    <property type="taxonomic scope" value="Eukaryota"/>
</dbReference>
<dbReference type="AlphaFoldDB" id="G8Y4T2"/>
<dbReference type="OrthoDB" id="448280at2759"/>
<reference evidence="9 10" key="1">
    <citation type="journal article" date="2012" name="G3 (Bethesda)">
        <title>Pichia sorbitophila, an interspecies yeast hybrid reveals early steps of genome resolution following polyploidization.</title>
        <authorList>
            <person name="Leh Louis V."/>
            <person name="Despons L."/>
            <person name="Friedrich A."/>
            <person name="Martin T."/>
            <person name="Durrens P."/>
            <person name="Casaregola S."/>
            <person name="Neuveglise C."/>
            <person name="Fairhead C."/>
            <person name="Marck C."/>
            <person name="Cruz J.A."/>
            <person name="Straub M.L."/>
            <person name="Kugler V."/>
            <person name="Sacerdot C."/>
            <person name="Uzunov Z."/>
            <person name="Thierry A."/>
            <person name="Weiss S."/>
            <person name="Bleykasten C."/>
            <person name="De Montigny J."/>
            <person name="Jacques N."/>
            <person name="Jung P."/>
            <person name="Lemaire M."/>
            <person name="Mallet S."/>
            <person name="Morel G."/>
            <person name="Richard G.F."/>
            <person name="Sarkar A."/>
            <person name="Savel G."/>
            <person name="Schacherer J."/>
            <person name="Seret M.L."/>
            <person name="Talla E."/>
            <person name="Samson G."/>
            <person name="Jubin C."/>
            <person name="Poulain J."/>
            <person name="Vacherie B."/>
            <person name="Barbe V."/>
            <person name="Pelletier E."/>
            <person name="Sherman D.J."/>
            <person name="Westhof E."/>
            <person name="Weissenbach J."/>
            <person name="Baret P.V."/>
            <person name="Wincker P."/>
            <person name="Gaillardin C."/>
            <person name="Dujon B."/>
            <person name="Souciet J.L."/>
        </authorList>
    </citation>
    <scope>NUCLEOTIDE SEQUENCE [LARGE SCALE GENOMIC DNA]</scope>
    <source>
        <strain evidence="10">ATCC MYA-4447 / BCRC 22081 / CBS 7064 / NBRC 10061 / NRRL Y-12695</strain>
    </source>
</reference>
<gene>
    <name evidence="9" type="primary">Piso0_005321</name>
    <name evidence="9" type="ORF">GNLVRS01_PISO0M12266g</name>
</gene>
<dbReference type="GO" id="GO:0005886">
    <property type="term" value="C:plasma membrane"/>
    <property type="evidence" value="ECO:0007669"/>
    <property type="project" value="TreeGrafter"/>
</dbReference>
<dbReference type="Pfam" id="PF02535">
    <property type="entry name" value="Zip"/>
    <property type="match status" value="1"/>
</dbReference>
<keyword evidence="7 8" id="KW-0472">Membrane</keyword>
<name>G8Y4T2_PICSO</name>
<dbReference type="EMBL" id="FO082047">
    <property type="protein sequence ID" value="CCE85700.1"/>
    <property type="molecule type" value="Genomic_DNA"/>
</dbReference>
<dbReference type="NCBIfam" id="TIGR00820">
    <property type="entry name" value="zip"/>
    <property type="match status" value="1"/>
</dbReference>
<feature type="transmembrane region" description="Helical" evidence="8">
    <location>
        <begin position="212"/>
        <end position="236"/>
    </location>
</feature>
<evidence type="ECO:0000256" key="2">
    <source>
        <dbReference type="ARBA" id="ARBA00006939"/>
    </source>
</evidence>
<dbReference type="InterPro" id="IPR003689">
    <property type="entry name" value="ZIP"/>
</dbReference>
<evidence type="ECO:0000313" key="9">
    <source>
        <dbReference type="EMBL" id="CCE85700.1"/>
    </source>
</evidence>
<dbReference type="PANTHER" id="PTHR11040:SF69">
    <property type="entry name" value="ZINC-REGULATED TRANSPORTER 2"/>
    <property type="match status" value="1"/>
</dbReference>
<evidence type="ECO:0000256" key="4">
    <source>
        <dbReference type="ARBA" id="ARBA00022692"/>
    </source>
</evidence>
<dbReference type="PANTHER" id="PTHR11040">
    <property type="entry name" value="ZINC/IRON TRANSPORTER"/>
    <property type="match status" value="1"/>
</dbReference>
<keyword evidence="3 8" id="KW-0813">Transport</keyword>
<keyword evidence="5 8" id="KW-1133">Transmembrane helix</keyword>
<evidence type="ECO:0000313" key="10">
    <source>
        <dbReference type="Proteomes" id="UP000005222"/>
    </source>
</evidence>
<evidence type="ECO:0000256" key="7">
    <source>
        <dbReference type="ARBA" id="ARBA00023136"/>
    </source>
</evidence>